<comment type="subcellular location">
    <subcellularLocation>
        <location evidence="1">Membrane</location>
        <topology evidence="1">Multi-pass membrane protein</topology>
    </subcellularLocation>
</comment>
<dbReference type="Proteomes" id="UP000245216">
    <property type="component" value="Unassembled WGS sequence"/>
</dbReference>
<dbReference type="InterPro" id="IPR051533">
    <property type="entry name" value="WaaL-like"/>
</dbReference>
<evidence type="ECO:0000256" key="5">
    <source>
        <dbReference type="SAM" id="Phobius"/>
    </source>
</evidence>
<feature type="transmembrane region" description="Helical" evidence="5">
    <location>
        <begin position="182"/>
        <end position="199"/>
    </location>
</feature>
<evidence type="ECO:0000256" key="3">
    <source>
        <dbReference type="ARBA" id="ARBA00022989"/>
    </source>
</evidence>
<evidence type="ECO:0000256" key="2">
    <source>
        <dbReference type="ARBA" id="ARBA00022692"/>
    </source>
</evidence>
<dbReference type="RefSeq" id="WP_109089186.1">
    <property type="nucleotide sequence ID" value="NZ_QEXO01000003.1"/>
</dbReference>
<reference evidence="7 8" key="2">
    <citation type="submission" date="2018-05" db="EMBL/GenBank/DDBJ databases">
        <authorList>
            <person name="Lanie J.A."/>
            <person name="Ng W.-L."/>
            <person name="Kazmierczak K.M."/>
            <person name="Andrzejewski T.M."/>
            <person name="Davidsen T.M."/>
            <person name="Wayne K.J."/>
            <person name="Tettelin H."/>
            <person name="Glass J.I."/>
            <person name="Rusch D."/>
            <person name="Podicherti R."/>
            <person name="Tsui H.-C.T."/>
            <person name="Winkler M.E."/>
        </authorList>
    </citation>
    <scope>NUCLEOTIDE SEQUENCE [LARGE SCALE GENOMIC DNA]</scope>
    <source>
        <strain evidence="7 8">YBY</strain>
    </source>
</reference>
<feature type="transmembrane region" description="Helical" evidence="5">
    <location>
        <begin position="116"/>
        <end position="133"/>
    </location>
</feature>
<feature type="transmembrane region" description="Helical" evidence="5">
    <location>
        <begin position="5"/>
        <end position="27"/>
    </location>
</feature>
<proteinExistence type="predicted"/>
<feature type="transmembrane region" description="Helical" evidence="5">
    <location>
        <begin position="33"/>
        <end position="54"/>
    </location>
</feature>
<accession>A0A2U2BIT6</accession>
<feature type="transmembrane region" description="Helical" evidence="5">
    <location>
        <begin position="331"/>
        <end position="354"/>
    </location>
</feature>
<gene>
    <name evidence="7" type="ORF">DF183_12035</name>
</gene>
<feature type="transmembrane region" description="Helical" evidence="5">
    <location>
        <begin position="90"/>
        <end position="107"/>
    </location>
</feature>
<keyword evidence="4 5" id="KW-0472">Membrane</keyword>
<comment type="caution">
    <text evidence="7">The sequence shown here is derived from an EMBL/GenBank/DDBJ whole genome shotgun (WGS) entry which is preliminary data.</text>
</comment>
<dbReference type="InterPro" id="IPR007016">
    <property type="entry name" value="O-antigen_ligase-rel_domated"/>
</dbReference>
<dbReference type="Pfam" id="PF04932">
    <property type="entry name" value="Wzy_C"/>
    <property type="match status" value="1"/>
</dbReference>
<evidence type="ECO:0000313" key="8">
    <source>
        <dbReference type="Proteomes" id="UP000245216"/>
    </source>
</evidence>
<dbReference type="AlphaFoldDB" id="A0A2U2BIT6"/>
<keyword evidence="3 5" id="KW-1133">Transmembrane helix</keyword>
<feature type="domain" description="O-antigen ligase-related" evidence="6">
    <location>
        <begin position="189"/>
        <end position="343"/>
    </location>
</feature>
<evidence type="ECO:0000256" key="1">
    <source>
        <dbReference type="ARBA" id="ARBA00004141"/>
    </source>
</evidence>
<feature type="transmembrane region" description="Helical" evidence="5">
    <location>
        <begin position="229"/>
        <end position="249"/>
    </location>
</feature>
<dbReference type="PANTHER" id="PTHR37422:SF17">
    <property type="entry name" value="O-ANTIGEN LIGASE"/>
    <property type="match status" value="1"/>
</dbReference>
<name>A0A2U2BIT6_ALCFA</name>
<dbReference type="EMBL" id="QEXO01000003">
    <property type="protein sequence ID" value="PWE13886.1"/>
    <property type="molecule type" value="Genomic_DNA"/>
</dbReference>
<evidence type="ECO:0000313" key="7">
    <source>
        <dbReference type="EMBL" id="PWE13886.1"/>
    </source>
</evidence>
<feature type="transmembrane region" description="Helical" evidence="5">
    <location>
        <begin position="205"/>
        <end position="222"/>
    </location>
</feature>
<reference evidence="7 8" key="1">
    <citation type="submission" date="2018-05" db="EMBL/GenBank/DDBJ databases">
        <title>Genome Sequence of an Efficient Indole-Degrading Bacterium, Alcaligenes sp.YBY.</title>
        <authorList>
            <person name="Yang B."/>
        </authorList>
    </citation>
    <scope>NUCLEOTIDE SEQUENCE [LARGE SCALE GENOMIC DNA]</scope>
    <source>
        <strain evidence="7 8">YBY</strain>
    </source>
</reference>
<keyword evidence="2 5" id="KW-0812">Transmembrane</keyword>
<feature type="transmembrane region" description="Helical" evidence="5">
    <location>
        <begin position="393"/>
        <end position="410"/>
    </location>
</feature>
<protein>
    <recommendedName>
        <fullName evidence="6">O-antigen ligase-related domain-containing protein</fullName>
    </recommendedName>
</protein>
<dbReference type="GO" id="GO:0016020">
    <property type="term" value="C:membrane"/>
    <property type="evidence" value="ECO:0007669"/>
    <property type="project" value="UniProtKB-SubCell"/>
</dbReference>
<organism evidence="7 8">
    <name type="scientific">Alcaligenes faecalis</name>
    <dbReference type="NCBI Taxonomy" id="511"/>
    <lineage>
        <taxon>Bacteria</taxon>
        <taxon>Pseudomonadati</taxon>
        <taxon>Pseudomonadota</taxon>
        <taxon>Betaproteobacteria</taxon>
        <taxon>Burkholderiales</taxon>
        <taxon>Alcaligenaceae</taxon>
        <taxon>Alcaligenes</taxon>
    </lineage>
</organism>
<feature type="transmembrane region" description="Helical" evidence="5">
    <location>
        <begin position="66"/>
        <end position="84"/>
    </location>
</feature>
<feature type="transmembrane region" description="Helical" evidence="5">
    <location>
        <begin position="145"/>
        <end position="170"/>
    </location>
</feature>
<sequence>MQRPYFHFAAYANLGINLGFSLFFASILSTRNVYAIAAGLLLVSSLALCFLRSLQPNPAGSFNKGLHVLLLLIFLNGLAMWLYHGDAVRQLDLISRYLLLLPILYALSKATLKPDWISASFALGSLSSLWLVYAQLGGELHNGRVYGYTGAIQFGNIALLLGLFCLTALLAQWHAKEFKRGLASLYALGALAGLFASLASGSRGGWIALPLALAILIIAYTPKRYAVRSITSCVLAAILAGALLTQSSFVQERYQLAAQDITQFQEGNANTSIGARLAIWQANWELIKQRPIVAWSDAEHQKALEQLTQNRADAPIILGLANSHNNYIETWLHFGISGLFLLVSLFVFCFFNFIKNIFHNNPIKKQSAINGSILIVVYSISNLTQNMMERNNTLLFFLLALSIFWSLMSFSKTANTHASLSKQ</sequence>
<evidence type="ECO:0000259" key="6">
    <source>
        <dbReference type="Pfam" id="PF04932"/>
    </source>
</evidence>
<evidence type="ECO:0000256" key="4">
    <source>
        <dbReference type="ARBA" id="ARBA00023136"/>
    </source>
</evidence>
<dbReference type="PANTHER" id="PTHR37422">
    <property type="entry name" value="TEICHURONIC ACID BIOSYNTHESIS PROTEIN TUAE"/>
    <property type="match status" value="1"/>
</dbReference>